<dbReference type="GO" id="GO:0003700">
    <property type="term" value="F:DNA-binding transcription factor activity"/>
    <property type="evidence" value="ECO:0007669"/>
    <property type="project" value="TreeGrafter"/>
</dbReference>
<dbReference type="AlphaFoldDB" id="A0A437LSY1"/>
<name>A0A437LSY1_9BURK</name>
<evidence type="ECO:0000313" key="2">
    <source>
        <dbReference type="EMBL" id="RVT88504.1"/>
    </source>
</evidence>
<dbReference type="Pfam" id="PF00027">
    <property type="entry name" value="cNMP_binding"/>
    <property type="match status" value="1"/>
</dbReference>
<feature type="domain" description="Cyclic nucleotide-binding" evidence="1">
    <location>
        <begin position="25"/>
        <end position="126"/>
    </location>
</feature>
<comment type="caution">
    <text evidence="2">The sequence shown here is derived from an EMBL/GenBank/DDBJ whole genome shotgun (WGS) entry which is preliminary data.</text>
</comment>
<proteinExistence type="predicted"/>
<dbReference type="InterPro" id="IPR000595">
    <property type="entry name" value="cNMP-bd_dom"/>
</dbReference>
<dbReference type="RefSeq" id="WP_127681744.1">
    <property type="nucleotide sequence ID" value="NZ_SACM01000001.1"/>
</dbReference>
<sequence>MALVPAPFAAQFPQLAALAQRGIARSLNAGDLLLREGDHGDALYILLSGRLRVFGRSGPEERELLYGHCEPGDYVGEMGLDGGPRIASVQALEASEVVCVNREGVLDYLREDPAFALSLLGKVMRRIRSTQSALKSLQAAPAAPARV</sequence>
<reference evidence="2 3" key="1">
    <citation type="submission" date="2019-01" db="EMBL/GenBank/DDBJ databases">
        <authorList>
            <person name="Chen W.-M."/>
        </authorList>
    </citation>
    <scope>NUCLEOTIDE SEQUENCE [LARGE SCALE GENOMIC DNA]</scope>
    <source>
        <strain evidence="2 3">CCP-18</strain>
    </source>
</reference>
<organism evidence="2 3">
    <name type="scientific">Inhella crocodyli</name>
    <dbReference type="NCBI Taxonomy" id="2499851"/>
    <lineage>
        <taxon>Bacteria</taxon>
        <taxon>Pseudomonadati</taxon>
        <taxon>Pseudomonadota</taxon>
        <taxon>Betaproteobacteria</taxon>
        <taxon>Burkholderiales</taxon>
        <taxon>Sphaerotilaceae</taxon>
        <taxon>Inhella</taxon>
    </lineage>
</organism>
<dbReference type="InterPro" id="IPR014710">
    <property type="entry name" value="RmlC-like_jellyroll"/>
</dbReference>
<dbReference type="InterPro" id="IPR018490">
    <property type="entry name" value="cNMP-bd_dom_sf"/>
</dbReference>
<gene>
    <name evidence="2" type="ORF">EOD73_05900</name>
</gene>
<dbReference type="EMBL" id="SACM01000001">
    <property type="protein sequence ID" value="RVT88504.1"/>
    <property type="molecule type" value="Genomic_DNA"/>
</dbReference>
<evidence type="ECO:0000259" key="1">
    <source>
        <dbReference type="PROSITE" id="PS50042"/>
    </source>
</evidence>
<accession>A0A437LSY1</accession>
<dbReference type="SMART" id="SM00100">
    <property type="entry name" value="cNMP"/>
    <property type="match status" value="1"/>
</dbReference>
<dbReference type="PROSITE" id="PS50042">
    <property type="entry name" value="CNMP_BINDING_3"/>
    <property type="match status" value="1"/>
</dbReference>
<dbReference type="PANTHER" id="PTHR24567:SF74">
    <property type="entry name" value="HTH-TYPE TRANSCRIPTIONAL REGULATOR ARCR"/>
    <property type="match status" value="1"/>
</dbReference>
<dbReference type="OrthoDB" id="8565101at2"/>
<keyword evidence="3" id="KW-1185">Reference proteome</keyword>
<dbReference type="GO" id="GO:0005829">
    <property type="term" value="C:cytosol"/>
    <property type="evidence" value="ECO:0007669"/>
    <property type="project" value="TreeGrafter"/>
</dbReference>
<evidence type="ECO:0000313" key="3">
    <source>
        <dbReference type="Proteomes" id="UP000288587"/>
    </source>
</evidence>
<dbReference type="InterPro" id="IPR050397">
    <property type="entry name" value="Env_Response_Regulators"/>
</dbReference>
<dbReference type="Gene3D" id="2.60.120.10">
    <property type="entry name" value="Jelly Rolls"/>
    <property type="match status" value="1"/>
</dbReference>
<dbReference type="CDD" id="cd00038">
    <property type="entry name" value="CAP_ED"/>
    <property type="match status" value="1"/>
</dbReference>
<protein>
    <submittedName>
        <fullName evidence="2">Cyclic nucleotide-binding domain-containing protein</fullName>
    </submittedName>
</protein>
<dbReference type="PANTHER" id="PTHR24567">
    <property type="entry name" value="CRP FAMILY TRANSCRIPTIONAL REGULATORY PROTEIN"/>
    <property type="match status" value="1"/>
</dbReference>
<dbReference type="Proteomes" id="UP000288587">
    <property type="component" value="Unassembled WGS sequence"/>
</dbReference>
<dbReference type="SUPFAM" id="SSF51206">
    <property type="entry name" value="cAMP-binding domain-like"/>
    <property type="match status" value="1"/>
</dbReference>
<dbReference type="PRINTS" id="PR00103">
    <property type="entry name" value="CAMPKINASE"/>
</dbReference>